<feature type="chain" id="PRO_5004577218" description="Peptidase M14 domain-containing protein" evidence="12">
    <location>
        <begin position="35"/>
        <end position="427"/>
    </location>
</feature>
<feature type="signal peptide" evidence="12">
    <location>
        <begin position="1"/>
        <end position="34"/>
    </location>
</feature>
<comment type="cofactor">
    <cofactor evidence="1">
        <name>Zn(2+)</name>
        <dbReference type="ChEBI" id="CHEBI:29105"/>
    </cofactor>
</comment>
<dbReference type="EnsemblMetazoa" id="MESCA008336-RA">
    <property type="protein sequence ID" value="MESCA008336-PA"/>
    <property type="gene ID" value="MESCA008336"/>
</dbReference>
<dbReference type="GO" id="GO:0004181">
    <property type="term" value="F:metallocarboxypeptidase activity"/>
    <property type="evidence" value="ECO:0007669"/>
    <property type="project" value="InterPro"/>
</dbReference>
<evidence type="ECO:0000256" key="3">
    <source>
        <dbReference type="ARBA" id="ARBA00022645"/>
    </source>
</evidence>
<dbReference type="GO" id="GO:0006508">
    <property type="term" value="P:proteolysis"/>
    <property type="evidence" value="ECO:0007669"/>
    <property type="project" value="UniProtKB-KW"/>
</dbReference>
<dbReference type="InterPro" id="IPR057246">
    <property type="entry name" value="CARBOXYPEPT_ZN_1"/>
</dbReference>
<evidence type="ECO:0000256" key="4">
    <source>
        <dbReference type="ARBA" id="ARBA00022670"/>
    </source>
</evidence>
<keyword evidence="5" id="KW-0479">Metal-binding</keyword>
<dbReference type="SUPFAM" id="SSF53187">
    <property type="entry name" value="Zn-dependent exopeptidases"/>
    <property type="match status" value="1"/>
</dbReference>
<keyword evidence="10" id="KW-1015">Disulfide bond</keyword>
<evidence type="ECO:0000256" key="8">
    <source>
        <dbReference type="ARBA" id="ARBA00022833"/>
    </source>
</evidence>
<feature type="domain" description="Peptidase M14" evidence="13">
    <location>
        <begin position="134"/>
        <end position="420"/>
    </location>
</feature>
<keyword evidence="9" id="KW-0482">Metalloprotease</keyword>
<evidence type="ECO:0000256" key="5">
    <source>
        <dbReference type="ARBA" id="ARBA00022723"/>
    </source>
</evidence>
<dbReference type="SMART" id="SM00631">
    <property type="entry name" value="Zn_pept"/>
    <property type="match status" value="1"/>
</dbReference>
<sequence>MSIKARSIVYVRLKSLRMWKLLCIFLGVFQASSGERVRYDNYHAYEVKAENMESLEFLRSLESSSERLLFLNNVQLIGQSAFVFVAPEKVSDFEDSLNKSNIPFELKSSNAQNIIQADEDDLLKPRSAEYDWTEYHDLEETYSWMESLAAKYPQVTVVEGGRTYEGQGNPGIVIEAGIHSREWIACTTATFMINELLNSSTTSVREVAENYDWYIFPHLNPDGFAYTRNLEIGDRMWRRTRSKQANGCIGVDANRNWDFHWREIGASGQPCLDDFAGPAPFSEIETKTFADYIRSLKGQIRLYISLHSWSQLLMYPYGHTQRLPVNVEDYRQITNAAIQAMAKRYGTKYIGGNIYDAIYPASGTSIDWVFGTQGVKLTFTYELRPSGHGAVTFSHDLPKEFIIPTAEETVDSIVALVNEAKKLKYFD</sequence>
<dbReference type="PROSITE" id="PS00133">
    <property type="entry name" value="CARBOXYPEPT_ZN_2"/>
    <property type="match status" value="1"/>
</dbReference>
<dbReference type="PRINTS" id="PR00765">
    <property type="entry name" value="CRBOXYPTASEA"/>
</dbReference>
<dbReference type="Pfam" id="PF02244">
    <property type="entry name" value="Propep_M14"/>
    <property type="match status" value="1"/>
</dbReference>
<dbReference type="STRING" id="36166.T1GWZ9"/>
<dbReference type="InterPro" id="IPR057247">
    <property type="entry name" value="CARBOXYPEPT_ZN_2"/>
</dbReference>
<keyword evidence="4" id="KW-0645">Protease</keyword>
<evidence type="ECO:0000256" key="1">
    <source>
        <dbReference type="ARBA" id="ARBA00001947"/>
    </source>
</evidence>
<dbReference type="EMBL" id="CAQQ02045745">
    <property type="status" value="NOT_ANNOTATED_CDS"/>
    <property type="molecule type" value="Genomic_DNA"/>
</dbReference>
<name>T1GWZ9_MEGSC</name>
<dbReference type="Proteomes" id="UP000015102">
    <property type="component" value="Unassembled WGS sequence"/>
</dbReference>
<evidence type="ECO:0000313" key="14">
    <source>
        <dbReference type="EnsemblMetazoa" id="MESCA008336-PA"/>
    </source>
</evidence>
<dbReference type="Gene3D" id="3.40.630.10">
    <property type="entry name" value="Zn peptidases"/>
    <property type="match status" value="1"/>
</dbReference>
<dbReference type="InterPro" id="IPR036990">
    <property type="entry name" value="M14A-like_propep"/>
</dbReference>
<dbReference type="GO" id="GO:0008270">
    <property type="term" value="F:zinc ion binding"/>
    <property type="evidence" value="ECO:0007669"/>
    <property type="project" value="InterPro"/>
</dbReference>
<proteinExistence type="inferred from homology"/>
<keyword evidence="6 12" id="KW-0732">Signal</keyword>
<organism evidence="14 15">
    <name type="scientific">Megaselia scalaris</name>
    <name type="common">Humpbacked fly</name>
    <name type="synonym">Phora scalaris</name>
    <dbReference type="NCBI Taxonomy" id="36166"/>
    <lineage>
        <taxon>Eukaryota</taxon>
        <taxon>Metazoa</taxon>
        <taxon>Ecdysozoa</taxon>
        <taxon>Arthropoda</taxon>
        <taxon>Hexapoda</taxon>
        <taxon>Insecta</taxon>
        <taxon>Pterygota</taxon>
        <taxon>Neoptera</taxon>
        <taxon>Endopterygota</taxon>
        <taxon>Diptera</taxon>
        <taxon>Brachycera</taxon>
        <taxon>Muscomorpha</taxon>
        <taxon>Platypezoidea</taxon>
        <taxon>Phoridae</taxon>
        <taxon>Megaseliini</taxon>
        <taxon>Megaselia</taxon>
    </lineage>
</organism>
<keyword evidence="8" id="KW-0862">Zinc</keyword>
<dbReference type="Gene3D" id="3.30.70.340">
    <property type="entry name" value="Metallocarboxypeptidase-like"/>
    <property type="match status" value="1"/>
</dbReference>
<dbReference type="HOGENOM" id="CLU_019326_2_1_1"/>
<dbReference type="GO" id="GO:0005615">
    <property type="term" value="C:extracellular space"/>
    <property type="evidence" value="ECO:0007669"/>
    <property type="project" value="TreeGrafter"/>
</dbReference>
<evidence type="ECO:0000256" key="9">
    <source>
        <dbReference type="ARBA" id="ARBA00023049"/>
    </source>
</evidence>
<evidence type="ECO:0000256" key="10">
    <source>
        <dbReference type="ARBA" id="ARBA00023157"/>
    </source>
</evidence>
<protein>
    <recommendedName>
        <fullName evidence="13">Peptidase M14 domain-containing protein</fullName>
    </recommendedName>
</protein>
<keyword evidence="7" id="KW-0378">Hydrolase</keyword>
<dbReference type="Pfam" id="PF00246">
    <property type="entry name" value="Peptidase_M14"/>
    <property type="match status" value="1"/>
</dbReference>
<dbReference type="CDD" id="cd03860">
    <property type="entry name" value="M14_CP_A-B_like"/>
    <property type="match status" value="1"/>
</dbReference>
<dbReference type="PROSITE" id="PS52035">
    <property type="entry name" value="PEPTIDASE_M14"/>
    <property type="match status" value="1"/>
</dbReference>
<dbReference type="InterPro" id="IPR003146">
    <property type="entry name" value="M14A_act_pep"/>
</dbReference>
<dbReference type="PANTHER" id="PTHR11705:SF156">
    <property type="entry name" value="RH39904P-RELATED"/>
    <property type="match status" value="1"/>
</dbReference>
<evidence type="ECO:0000256" key="7">
    <source>
        <dbReference type="ARBA" id="ARBA00022801"/>
    </source>
</evidence>
<evidence type="ECO:0000259" key="13">
    <source>
        <dbReference type="PROSITE" id="PS52035"/>
    </source>
</evidence>
<reference evidence="15" key="1">
    <citation type="submission" date="2013-02" db="EMBL/GenBank/DDBJ databases">
        <authorList>
            <person name="Hughes D."/>
        </authorList>
    </citation>
    <scope>NUCLEOTIDE SEQUENCE</scope>
    <source>
        <strain>Durham</strain>
        <strain evidence="15">NC isolate 2 -- Noor lab</strain>
    </source>
</reference>
<evidence type="ECO:0000256" key="12">
    <source>
        <dbReference type="SAM" id="SignalP"/>
    </source>
</evidence>
<evidence type="ECO:0000256" key="6">
    <source>
        <dbReference type="ARBA" id="ARBA00022729"/>
    </source>
</evidence>
<feature type="active site" description="Proton donor/acceptor" evidence="11">
    <location>
        <position position="382"/>
    </location>
</feature>
<dbReference type="PROSITE" id="PS00132">
    <property type="entry name" value="CARBOXYPEPT_ZN_1"/>
    <property type="match status" value="1"/>
</dbReference>
<accession>T1GWZ9</accession>
<evidence type="ECO:0000256" key="11">
    <source>
        <dbReference type="PROSITE-ProRule" id="PRU01379"/>
    </source>
</evidence>
<dbReference type="OMA" id="MYKVNSE"/>
<evidence type="ECO:0000313" key="15">
    <source>
        <dbReference type="Proteomes" id="UP000015102"/>
    </source>
</evidence>
<keyword evidence="3" id="KW-0121">Carboxypeptidase</keyword>
<dbReference type="FunFam" id="3.40.630.10:FF:000084">
    <property type="entry name" value="Carboxypeptidase B2"/>
    <property type="match status" value="1"/>
</dbReference>
<dbReference type="InterPro" id="IPR000834">
    <property type="entry name" value="Peptidase_M14"/>
</dbReference>
<comment type="similarity">
    <text evidence="2 11">Belongs to the peptidase M14 family.</text>
</comment>
<dbReference type="AlphaFoldDB" id="T1GWZ9"/>
<reference evidence="14" key="2">
    <citation type="submission" date="2015-06" db="UniProtKB">
        <authorList>
            <consortium name="EnsemblMetazoa"/>
        </authorList>
    </citation>
    <scope>IDENTIFICATION</scope>
</reference>
<dbReference type="PANTHER" id="PTHR11705">
    <property type="entry name" value="PROTEASE FAMILY M14 CARBOXYPEPTIDASE A,B"/>
    <property type="match status" value="1"/>
</dbReference>
<keyword evidence="15" id="KW-1185">Reference proteome</keyword>
<evidence type="ECO:0000256" key="2">
    <source>
        <dbReference type="ARBA" id="ARBA00005988"/>
    </source>
</evidence>
<dbReference type="SUPFAM" id="SSF54897">
    <property type="entry name" value="Protease propeptides/inhibitors"/>
    <property type="match status" value="1"/>
</dbReference>